<evidence type="ECO:0000313" key="8">
    <source>
        <dbReference type="EMBL" id="ENH72313.1"/>
    </source>
</evidence>
<dbReference type="OrthoDB" id="2943660at2759"/>
<dbReference type="PRINTS" id="PR00755">
    <property type="entry name" value="AFLATOXINBRP"/>
</dbReference>
<keyword evidence="5" id="KW-0539">Nucleus</keyword>
<feature type="domain" description="Zn(2)-C6 fungal-type" evidence="7">
    <location>
        <begin position="9"/>
        <end position="39"/>
    </location>
</feature>
<dbReference type="GO" id="GO:0045944">
    <property type="term" value="P:positive regulation of transcription by RNA polymerase II"/>
    <property type="evidence" value="ECO:0007669"/>
    <property type="project" value="TreeGrafter"/>
</dbReference>
<dbReference type="EMBL" id="KB730103">
    <property type="protein sequence ID" value="ENH72313.1"/>
    <property type="molecule type" value="Genomic_DNA"/>
</dbReference>
<dbReference type="GO" id="GO:0005634">
    <property type="term" value="C:nucleus"/>
    <property type="evidence" value="ECO:0007669"/>
    <property type="project" value="UniProtKB-SubCell"/>
</dbReference>
<dbReference type="CDD" id="cd00067">
    <property type="entry name" value="GAL4"/>
    <property type="match status" value="1"/>
</dbReference>
<dbReference type="Proteomes" id="UP000016928">
    <property type="component" value="Unassembled WGS sequence"/>
</dbReference>
<dbReference type="InterPro" id="IPR051711">
    <property type="entry name" value="Stress_Response_Reg"/>
</dbReference>
<name>N4U8Y8_FUSC1</name>
<evidence type="ECO:0000313" key="9">
    <source>
        <dbReference type="Proteomes" id="UP000016928"/>
    </source>
</evidence>
<dbReference type="SUPFAM" id="SSF57701">
    <property type="entry name" value="Zn2/Cys6 DNA-binding domain"/>
    <property type="match status" value="1"/>
</dbReference>
<protein>
    <submittedName>
        <fullName evidence="8">Sterigmatocystin biosynthesis regulatory protein</fullName>
    </submittedName>
</protein>
<dbReference type="PANTHER" id="PTHR47540:SF4">
    <property type="entry name" value="TRANSCRIPTION FACTOR RGLT"/>
    <property type="match status" value="1"/>
</dbReference>
<evidence type="ECO:0000256" key="1">
    <source>
        <dbReference type="ARBA" id="ARBA00004123"/>
    </source>
</evidence>
<keyword evidence="3" id="KW-0238">DNA-binding</keyword>
<dbReference type="GO" id="GO:0000981">
    <property type="term" value="F:DNA-binding transcription factor activity, RNA polymerase II-specific"/>
    <property type="evidence" value="ECO:0007669"/>
    <property type="project" value="InterPro"/>
</dbReference>
<dbReference type="InterPro" id="IPR001138">
    <property type="entry name" value="Zn2Cys6_DnaBD"/>
</dbReference>
<dbReference type="PROSITE" id="PS50048">
    <property type="entry name" value="ZN2_CY6_FUNGAL_2"/>
    <property type="match status" value="1"/>
</dbReference>
<keyword evidence="2" id="KW-0805">Transcription regulation</keyword>
<evidence type="ECO:0000259" key="7">
    <source>
        <dbReference type="PROSITE" id="PS50048"/>
    </source>
</evidence>
<reference evidence="9" key="1">
    <citation type="submission" date="2012-09" db="EMBL/GenBank/DDBJ databases">
        <title>Genome sequencing and comparative transcriptomics of race 1 and race 4 of banana pathogen: Fusarium oxysporum f. sp. cubense.</title>
        <authorList>
            <person name="Fang X."/>
            <person name="Huang J."/>
        </authorList>
    </citation>
    <scope>NUCLEOTIDE SEQUENCE [LARGE SCALE GENOMIC DNA]</scope>
    <source>
        <strain evidence="9">race 1</strain>
    </source>
</reference>
<dbReference type="SMART" id="SM00066">
    <property type="entry name" value="GAL4"/>
    <property type="match status" value="1"/>
</dbReference>
<sequence>MVQAKLRGCCDGCTKSKLKCSGEMPSCQRCRIRSLDCVYSKARRAGRPRLKPKPSKALIVCSVDREPRIDLTSYSDQPFNGVQCSKSELVLPSLPDLVHYSPDSQDISVLMQDPWASTSRLGSDVTQPSSVCDFDDLMLQDLLLNSPEGFGSASPMTLKQEWSQDNTLFHDGLDDTCPGHGATSEGPPGHTSSSPSRFYTVTIQNTDDTNSYLTEVDMEINAIMATITDIAKRPIGSYHPDDHPCVTSWPQLLSKAQLLMYIAGSKSSFSLRLDAVLQVSWTAEQVQKRISEYALENPATIQSCCLTIGNSTLTGRNGIIGIYELVKCRITRAIHVIQSINNTNSSIGEGDPGQLYPVVRLMLEVAKSRLEAISGTIDLLESEQYCSI</sequence>
<dbReference type="OMA" id="QDPWAST"/>
<dbReference type="VEuPathDB" id="FungiDB:FOC1_g10004554"/>
<dbReference type="PANTHER" id="PTHR47540">
    <property type="entry name" value="THIAMINE REPRESSIBLE GENES REGULATORY PROTEIN THI5"/>
    <property type="match status" value="1"/>
</dbReference>
<comment type="subcellular location">
    <subcellularLocation>
        <location evidence="1">Nucleus</location>
    </subcellularLocation>
</comment>
<accession>N4U8Y8</accession>
<dbReference type="HOGENOM" id="CLU_672758_0_0_1"/>
<evidence type="ECO:0000256" key="6">
    <source>
        <dbReference type="SAM" id="MobiDB-lite"/>
    </source>
</evidence>
<evidence type="ECO:0000256" key="2">
    <source>
        <dbReference type="ARBA" id="ARBA00023015"/>
    </source>
</evidence>
<reference evidence="9" key="2">
    <citation type="journal article" date="2014" name="PLoS ONE">
        <title>Genome and Transcriptome Analysis of the Fungal Pathogen Fusarium oxysporum f. sp. cubense Causing Banana Vascular Wilt Disease.</title>
        <authorList>
            <person name="Guo L."/>
            <person name="Han L."/>
            <person name="Yang L."/>
            <person name="Zeng H."/>
            <person name="Fan D."/>
            <person name="Zhu Y."/>
            <person name="Feng Y."/>
            <person name="Wang G."/>
            <person name="Peng C."/>
            <person name="Jiang X."/>
            <person name="Zhou D."/>
            <person name="Ni P."/>
            <person name="Liang C."/>
            <person name="Liu L."/>
            <person name="Wang J."/>
            <person name="Mao C."/>
            <person name="Fang X."/>
            <person name="Peng M."/>
            <person name="Huang J."/>
        </authorList>
    </citation>
    <scope>NUCLEOTIDE SEQUENCE [LARGE SCALE GENOMIC DNA]</scope>
    <source>
        <strain evidence="9">race 1</strain>
    </source>
</reference>
<keyword evidence="4" id="KW-0804">Transcription</keyword>
<evidence type="ECO:0000256" key="5">
    <source>
        <dbReference type="ARBA" id="ARBA00023242"/>
    </source>
</evidence>
<proteinExistence type="predicted"/>
<dbReference type="GO" id="GO:0043565">
    <property type="term" value="F:sequence-specific DNA binding"/>
    <property type="evidence" value="ECO:0007669"/>
    <property type="project" value="TreeGrafter"/>
</dbReference>
<gene>
    <name evidence="8" type="ORF">FOC1_g10004554</name>
</gene>
<feature type="region of interest" description="Disordered" evidence="6">
    <location>
        <begin position="174"/>
        <end position="196"/>
    </location>
</feature>
<dbReference type="STRING" id="1229664.N4U8Y8"/>
<dbReference type="Pfam" id="PF00172">
    <property type="entry name" value="Zn_clus"/>
    <property type="match status" value="1"/>
</dbReference>
<dbReference type="Gene3D" id="4.10.240.10">
    <property type="entry name" value="Zn(2)-C6 fungal-type DNA-binding domain"/>
    <property type="match status" value="1"/>
</dbReference>
<evidence type="ECO:0000256" key="4">
    <source>
        <dbReference type="ARBA" id="ARBA00023163"/>
    </source>
</evidence>
<evidence type="ECO:0000256" key="3">
    <source>
        <dbReference type="ARBA" id="ARBA00023125"/>
    </source>
</evidence>
<dbReference type="InterPro" id="IPR036864">
    <property type="entry name" value="Zn2-C6_fun-type_DNA-bd_sf"/>
</dbReference>
<dbReference type="AlphaFoldDB" id="N4U8Y8"/>
<organism evidence="8 9">
    <name type="scientific">Fusarium oxysporum f. sp. cubense (strain race 1)</name>
    <name type="common">Panama disease fungus</name>
    <dbReference type="NCBI Taxonomy" id="1229664"/>
    <lineage>
        <taxon>Eukaryota</taxon>
        <taxon>Fungi</taxon>
        <taxon>Dikarya</taxon>
        <taxon>Ascomycota</taxon>
        <taxon>Pezizomycotina</taxon>
        <taxon>Sordariomycetes</taxon>
        <taxon>Hypocreomycetidae</taxon>
        <taxon>Hypocreales</taxon>
        <taxon>Nectriaceae</taxon>
        <taxon>Fusarium</taxon>
        <taxon>Fusarium oxysporum species complex</taxon>
    </lineage>
</organism>
<dbReference type="GO" id="GO:0008270">
    <property type="term" value="F:zinc ion binding"/>
    <property type="evidence" value="ECO:0007669"/>
    <property type="project" value="InterPro"/>
</dbReference>